<evidence type="ECO:0000259" key="2">
    <source>
        <dbReference type="SMART" id="SM00382"/>
    </source>
</evidence>
<dbReference type="Pfam" id="PF01078">
    <property type="entry name" value="Mg_chelatase"/>
    <property type="match status" value="1"/>
</dbReference>
<name>A0A0F5L8U9_9HYPH</name>
<dbReference type="PATRIC" id="fig|361041.3.peg.1312"/>
<dbReference type="InterPro" id="IPR025158">
    <property type="entry name" value="Mg_chelat-rel_C"/>
</dbReference>
<feature type="domain" description="AAA+ ATPase" evidence="2">
    <location>
        <begin position="210"/>
        <end position="392"/>
    </location>
</feature>
<dbReference type="SUPFAM" id="SSF52540">
    <property type="entry name" value="P-loop containing nucleoside triphosphate hydrolases"/>
    <property type="match status" value="1"/>
</dbReference>
<dbReference type="Gene3D" id="3.40.50.300">
    <property type="entry name" value="P-loop containing nucleotide triphosphate hydrolases"/>
    <property type="match status" value="1"/>
</dbReference>
<evidence type="ECO:0000313" key="3">
    <source>
        <dbReference type="EMBL" id="KKB78783.1"/>
    </source>
</evidence>
<protein>
    <submittedName>
        <fullName evidence="3">ATPase AAA</fullName>
    </submittedName>
</protein>
<dbReference type="InterPro" id="IPR014721">
    <property type="entry name" value="Ribsml_uS5_D2-typ_fold_subgr"/>
</dbReference>
<dbReference type="AlphaFoldDB" id="A0A0F5L8U9"/>
<accession>A0A0F5L8U9</accession>
<gene>
    <name evidence="3" type="ORF">VW35_09780</name>
</gene>
<comment type="similarity">
    <text evidence="1">Belongs to the Mg-chelatase subunits D/I family. ComM subfamily.</text>
</comment>
<reference evidence="3 4" key="1">
    <citation type="submission" date="2015-03" db="EMBL/GenBank/DDBJ databases">
        <authorList>
            <person name="Hassan Y.I."/>
            <person name="Lepp D."/>
            <person name="Zhou T."/>
        </authorList>
    </citation>
    <scope>NUCLEOTIDE SEQUENCE [LARGE SCALE GENOMIC DNA]</scope>
    <source>
        <strain evidence="3 4">GH2-10</strain>
    </source>
</reference>
<dbReference type="InterPro" id="IPR027417">
    <property type="entry name" value="P-loop_NTPase"/>
</dbReference>
<evidence type="ECO:0000256" key="1">
    <source>
        <dbReference type="ARBA" id="ARBA00006354"/>
    </source>
</evidence>
<dbReference type="InterPro" id="IPR004482">
    <property type="entry name" value="Mg_chelat-rel"/>
</dbReference>
<keyword evidence="4" id="KW-1185">Reference proteome</keyword>
<dbReference type="Pfam" id="PF13335">
    <property type="entry name" value="Mg_chelatase_C"/>
    <property type="match status" value="1"/>
</dbReference>
<dbReference type="GO" id="GO:0005524">
    <property type="term" value="F:ATP binding"/>
    <property type="evidence" value="ECO:0007669"/>
    <property type="project" value="InterPro"/>
</dbReference>
<dbReference type="InterPro" id="IPR045006">
    <property type="entry name" value="CHLI-like"/>
</dbReference>
<dbReference type="STRING" id="361041.VW35_09780"/>
<dbReference type="CDD" id="cd00009">
    <property type="entry name" value="AAA"/>
    <property type="match status" value="1"/>
</dbReference>
<evidence type="ECO:0000313" key="4">
    <source>
        <dbReference type="Proteomes" id="UP000033514"/>
    </source>
</evidence>
<dbReference type="PANTHER" id="PTHR32039">
    <property type="entry name" value="MAGNESIUM-CHELATASE SUBUNIT CHLI"/>
    <property type="match status" value="1"/>
</dbReference>
<dbReference type="PANTHER" id="PTHR32039:SF7">
    <property type="entry name" value="COMPETENCE PROTEIN COMM"/>
    <property type="match status" value="1"/>
</dbReference>
<sequence>MGMHVGTVAFQGIEAVPVDVQVHISPGLARFIVVGLPDKAVKEASERVRAALHASGLGLPPKRITVNLAPADLPKEGSHYDLPIALALMAAIGAIPQDALDRYLVLGELGLDGRITRVDGVLPAAMAASARDLGIICPAASGPEAAWASEDVEIVAADSLLALVNHLVGRQLQARPRPDKSLSHGGMLPDLADIRGQAVARRALEVAAAGGHNLLMVGPPGAGKSMLAQRLPSILPPLSPRELLDISMIQSIAGELAGGALSDRRPFRAPHHSASMAALVGGGLKVRPGEASLAHNGVLFLDELPEFAPGALDSLRQPLESGETVIARANARVTYPSRFQLIAAMNPCKCGLAGTPGHTCKRGEACASDYQSRVSGPFLDRIDIRIDVPAVSATDMIGTTKAGEASADVAQRVAAARQRQQRRYEEAGADGVLTNAAASSTLIERLVEPDRESQMLLLQAAERYNLSARAYHRVLKVARTLADLAGVEKVARPHIAEALSYRLNFSAA</sequence>
<dbReference type="Proteomes" id="UP000033514">
    <property type="component" value="Unassembled WGS sequence"/>
</dbReference>
<dbReference type="InterPro" id="IPR020568">
    <property type="entry name" value="Ribosomal_Su5_D2-typ_SF"/>
</dbReference>
<dbReference type="SMART" id="SM00382">
    <property type="entry name" value="AAA"/>
    <property type="match status" value="1"/>
</dbReference>
<dbReference type="Gene3D" id="3.30.230.10">
    <property type="match status" value="1"/>
</dbReference>
<dbReference type="OrthoDB" id="9813147at2"/>
<proteinExistence type="inferred from homology"/>
<dbReference type="RefSeq" id="WP_046142860.1">
    <property type="nucleotide sequence ID" value="NZ_LAJG01000021.1"/>
</dbReference>
<comment type="caution">
    <text evidence="3">The sequence shown here is derived from an EMBL/GenBank/DDBJ whole genome shotgun (WGS) entry which is preliminary data.</text>
</comment>
<organism evidence="3 4">
    <name type="scientific">Devosia soli</name>
    <dbReference type="NCBI Taxonomy" id="361041"/>
    <lineage>
        <taxon>Bacteria</taxon>
        <taxon>Pseudomonadati</taxon>
        <taxon>Pseudomonadota</taxon>
        <taxon>Alphaproteobacteria</taxon>
        <taxon>Hyphomicrobiales</taxon>
        <taxon>Devosiaceae</taxon>
        <taxon>Devosia</taxon>
    </lineage>
</organism>
<dbReference type="SUPFAM" id="SSF54211">
    <property type="entry name" value="Ribosomal protein S5 domain 2-like"/>
    <property type="match status" value="1"/>
</dbReference>
<dbReference type="InterPro" id="IPR003593">
    <property type="entry name" value="AAA+_ATPase"/>
</dbReference>
<dbReference type="EMBL" id="LAJG01000021">
    <property type="protein sequence ID" value="KKB78783.1"/>
    <property type="molecule type" value="Genomic_DNA"/>
</dbReference>
<dbReference type="Pfam" id="PF13541">
    <property type="entry name" value="ChlI"/>
    <property type="match status" value="1"/>
</dbReference>
<dbReference type="NCBIfam" id="TIGR00368">
    <property type="entry name" value="YifB family Mg chelatase-like AAA ATPase"/>
    <property type="match status" value="1"/>
</dbReference>
<dbReference type="InterPro" id="IPR000523">
    <property type="entry name" value="Mg_chelatse_chII-like_cat_dom"/>
</dbReference>